<dbReference type="PRINTS" id="PR00038">
    <property type="entry name" value="HTHLUXR"/>
</dbReference>
<protein>
    <submittedName>
        <fullName evidence="5">AAA family ATPase</fullName>
    </submittedName>
</protein>
<dbReference type="Proteomes" id="UP001596523">
    <property type="component" value="Unassembled WGS sequence"/>
</dbReference>
<evidence type="ECO:0000256" key="1">
    <source>
        <dbReference type="ARBA" id="ARBA00022741"/>
    </source>
</evidence>
<dbReference type="Gene3D" id="3.40.50.300">
    <property type="entry name" value="P-loop containing nucleotide triphosphate hydrolases"/>
    <property type="match status" value="1"/>
</dbReference>
<dbReference type="InterPro" id="IPR027417">
    <property type="entry name" value="P-loop_NTPase"/>
</dbReference>
<dbReference type="SUPFAM" id="SSF52540">
    <property type="entry name" value="P-loop containing nucleoside triphosphate hydrolases"/>
    <property type="match status" value="1"/>
</dbReference>
<keyword evidence="2" id="KW-0067">ATP-binding</keyword>
<dbReference type="InterPro" id="IPR036388">
    <property type="entry name" value="WH-like_DNA-bd_sf"/>
</dbReference>
<dbReference type="EMBL" id="JBHTCF010000031">
    <property type="protein sequence ID" value="MFC7310268.1"/>
    <property type="molecule type" value="Genomic_DNA"/>
</dbReference>
<dbReference type="SUPFAM" id="SSF46894">
    <property type="entry name" value="C-terminal effector domain of the bipartite response regulators"/>
    <property type="match status" value="1"/>
</dbReference>
<dbReference type="Pfam" id="PF13191">
    <property type="entry name" value="AAA_16"/>
    <property type="match status" value="1"/>
</dbReference>
<dbReference type="InterPro" id="IPR003593">
    <property type="entry name" value="AAA+_ATPase"/>
</dbReference>
<evidence type="ECO:0000256" key="3">
    <source>
        <dbReference type="SAM" id="MobiDB-lite"/>
    </source>
</evidence>
<dbReference type="PANTHER" id="PTHR16305:SF35">
    <property type="entry name" value="TRANSCRIPTIONAL ACTIVATOR DOMAIN"/>
    <property type="match status" value="1"/>
</dbReference>
<dbReference type="InterPro" id="IPR041664">
    <property type="entry name" value="AAA_16"/>
</dbReference>
<dbReference type="InterPro" id="IPR016032">
    <property type="entry name" value="Sig_transdc_resp-reg_C-effctor"/>
</dbReference>
<feature type="compositionally biased region" description="Basic and acidic residues" evidence="3">
    <location>
        <begin position="808"/>
        <end position="824"/>
    </location>
</feature>
<reference evidence="6" key="1">
    <citation type="journal article" date="2019" name="Int. J. Syst. Evol. Microbiol.">
        <title>The Global Catalogue of Microorganisms (GCM) 10K type strain sequencing project: providing services to taxonomists for standard genome sequencing and annotation.</title>
        <authorList>
            <consortium name="The Broad Institute Genomics Platform"/>
            <consortium name="The Broad Institute Genome Sequencing Center for Infectious Disease"/>
            <person name="Wu L."/>
            <person name="Ma J."/>
        </authorList>
    </citation>
    <scope>NUCLEOTIDE SEQUENCE [LARGE SCALE GENOMIC DNA]</scope>
    <source>
        <strain evidence="6">SYNS20</strain>
    </source>
</reference>
<evidence type="ECO:0000256" key="2">
    <source>
        <dbReference type="ARBA" id="ARBA00022840"/>
    </source>
</evidence>
<comment type="caution">
    <text evidence="5">The sequence shown here is derived from an EMBL/GenBank/DDBJ whole genome shotgun (WGS) entry which is preliminary data.</text>
</comment>
<organism evidence="5 6">
    <name type="scientific">Streptomyces monticola</name>
    <dbReference type="NCBI Taxonomy" id="2666263"/>
    <lineage>
        <taxon>Bacteria</taxon>
        <taxon>Bacillati</taxon>
        <taxon>Actinomycetota</taxon>
        <taxon>Actinomycetes</taxon>
        <taxon>Kitasatosporales</taxon>
        <taxon>Streptomycetaceae</taxon>
        <taxon>Streptomyces</taxon>
    </lineage>
</organism>
<gene>
    <name evidence="5" type="ORF">ACFQVC_39415</name>
</gene>
<dbReference type="PROSITE" id="PS00622">
    <property type="entry name" value="HTH_LUXR_1"/>
    <property type="match status" value="1"/>
</dbReference>
<sequence length="890" mass="94612">MTLVGRTSILNTLETALADCVAGESRTVLVEGAAGCGKSALLDVIAERAAAAGGLVLSADAVPDERDVPLGVLRQLVNSGPELTQPRTTADGGRAASRTEGMQAFCAQLRELAEDTPVLVCVDDVQHADRESLRYLRYVARHARTARVLMVLSVSPYDGVLDPAFATELMRTAAFRRLRVGLLPQDEVAEVVRAHGRPELLDSAHALSGGNPLLLRALLAEYEYESGYETGYESAHGYESGHGYGSGGAPLPGGPLPGGPFAQAVATCLDRSGPGATALARAAAVLGEEAARAGLAELLGTGVPAAARTLAALGAAGIVDGARFRHEATRAAVLDAIEPEPRRELHRRAALLLRRAGRPATAVAGHLLASARDGRLDAPGALEVEILCDAAEDLLAGDDAQGAVRLFELAHEACADEQQRHALQIRLAGITWRFNPAAAERQLSGPLEALRAGRLAAEQRKPLAHLLQFQGRWPEAADLLDPGTDGSDTGATPVDAAIDAGGAAGERLLQSARLSDITLAPIAQALRSLVYSDHPERAVPWSRKLLDEADRAKAPGWSAVLATLHAEALLRLGDLRGAHGYATRAVQILPEKNGSILRYAPTAILVRASSAMGRYTDASRHTDQPVPQRLLTTLHGLGYLRARGLHQLAGNHPQAALADFMEVGRLMESWGVDRPAYLPWRTDAADALLRLGRTQEAERLVLQQLALPDARRPWVRGISLRGRALCTTTAKQRIALLTQATDELHRSGDRLETARAMADLGQALQADGGSLSKGNSMVRTAWNLAQECGAASLCREILPDAPLSGPGRGREPLAPDEEPKKSETRLSSSEQRVATLAAQGLTNREISAKLYLTVSTVEQHLTRVYRKLQISCRGDLPMDLALGTLQSVKQ</sequence>
<keyword evidence="6" id="KW-1185">Reference proteome</keyword>
<feature type="domain" description="HTH luxR-type" evidence="4">
    <location>
        <begin position="840"/>
        <end position="867"/>
    </location>
</feature>
<dbReference type="InterPro" id="IPR000792">
    <property type="entry name" value="Tscrpt_reg_LuxR_C"/>
</dbReference>
<dbReference type="SMART" id="SM00382">
    <property type="entry name" value="AAA"/>
    <property type="match status" value="1"/>
</dbReference>
<proteinExistence type="predicted"/>
<evidence type="ECO:0000259" key="4">
    <source>
        <dbReference type="PROSITE" id="PS00622"/>
    </source>
</evidence>
<evidence type="ECO:0000313" key="6">
    <source>
        <dbReference type="Proteomes" id="UP001596523"/>
    </source>
</evidence>
<name>A0ABW2JXN3_9ACTN</name>
<dbReference type="RefSeq" id="WP_381840465.1">
    <property type="nucleotide sequence ID" value="NZ_JBHTCF010000031.1"/>
</dbReference>
<feature type="region of interest" description="Disordered" evidence="3">
    <location>
        <begin position="802"/>
        <end position="831"/>
    </location>
</feature>
<keyword evidence="1" id="KW-0547">Nucleotide-binding</keyword>
<evidence type="ECO:0000313" key="5">
    <source>
        <dbReference type="EMBL" id="MFC7310268.1"/>
    </source>
</evidence>
<dbReference type="SMART" id="SM00421">
    <property type="entry name" value="HTH_LUXR"/>
    <property type="match status" value="1"/>
</dbReference>
<dbReference type="PANTHER" id="PTHR16305">
    <property type="entry name" value="TESTICULAR SOLUBLE ADENYLYL CYCLASE"/>
    <property type="match status" value="1"/>
</dbReference>
<dbReference type="Gene3D" id="1.10.10.10">
    <property type="entry name" value="Winged helix-like DNA-binding domain superfamily/Winged helix DNA-binding domain"/>
    <property type="match status" value="1"/>
</dbReference>
<accession>A0ABW2JXN3</accession>
<dbReference type="Pfam" id="PF00196">
    <property type="entry name" value="GerE"/>
    <property type="match status" value="1"/>
</dbReference>
<dbReference type="CDD" id="cd06170">
    <property type="entry name" value="LuxR_C_like"/>
    <property type="match status" value="1"/>
</dbReference>